<gene>
    <name evidence="8" type="ORF">P167DRAFT_482615</name>
</gene>
<feature type="compositionally biased region" description="Low complexity" evidence="6">
    <location>
        <begin position="47"/>
        <end position="59"/>
    </location>
</feature>
<feature type="region of interest" description="Disordered" evidence="6">
    <location>
        <begin position="288"/>
        <end position="353"/>
    </location>
</feature>
<protein>
    <recommendedName>
        <fullName evidence="7">HSF-type DNA-binding domain-containing protein</fullName>
    </recommendedName>
</protein>
<dbReference type="GO" id="GO:0005634">
    <property type="term" value="C:nucleus"/>
    <property type="evidence" value="ECO:0007669"/>
    <property type="project" value="UniProtKB-SubCell"/>
</dbReference>
<dbReference type="STRING" id="1392247.A0A3N4L1Y0"/>
<dbReference type="SMART" id="SM00415">
    <property type="entry name" value="HSF"/>
    <property type="match status" value="1"/>
</dbReference>
<dbReference type="InterPro" id="IPR036390">
    <property type="entry name" value="WH_DNA-bd_sf"/>
</dbReference>
<evidence type="ECO:0000256" key="4">
    <source>
        <dbReference type="ARBA" id="ARBA00023242"/>
    </source>
</evidence>
<dbReference type="InterPro" id="IPR000232">
    <property type="entry name" value="HSF_DNA-bd"/>
</dbReference>
<feature type="compositionally biased region" description="Polar residues" evidence="6">
    <location>
        <begin position="495"/>
        <end position="514"/>
    </location>
</feature>
<feature type="compositionally biased region" description="Polar residues" evidence="6">
    <location>
        <begin position="742"/>
        <end position="754"/>
    </location>
</feature>
<dbReference type="PANTHER" id="PTHR10015">
    <property type="entry name" value="HEAT SHOCK TRANSCRIPTION FACTOR"/>
    <property type="match status" value="1"/>
</dbReference>
<keyword evidence="4" id="KW-0539">Nucleus</keyword>
<evidence type="ECO:0000256" key="2">
    <source>
        <dbReference type="ARBA" id="ARBA00006403"/>
    </source>
</evidence>
<evidence type="ECO:0000256" key="6">
    <source>
        <dbReference type="SAM" id="MobiDB-lite"/>
    </source>
</evidence>
<dbReference type="GO" id="GO:0043565">
    <property type="term" value="F:sequence-specific DNA binding"/>
    <property type="evidence" value="ECO:0007669"/>
    <property type="project" value="InterPro"/>
</dbReference>
<evidence type="ECO:0000256" key="1">
    <source>
        <dbReference type="ARBA" id="ARBA00004123"/>
    </source>
</evidence>
<dbReference type="SUPFAM" id="SSF46785">
    <property type="entry name" value="Winged helix' DNA-binding domain"/>
    <property type="match status" value="1"/>
</dbReference>
<dbReference type="Pfam" id="PF00447">
    <property type="entry name" value="HSF_DNA-bind"/>
    <property type="match status" value="1"/>
</dbReference>
<dbReference type="AlphaFoldDB" id="A0A3N4L1Y0"/>
<feature type="compositionally biased region" description="Polar residues" evidence="6">
    <location>
        <begin position="1"/>
        <end position="21"/>
    </location>
</feature>
<evidence type="ECO:0000259" key="7">
    <source>
        <dbReference type="SMART" id="SM00415"/>
    </source>
</evidence>
<keyword evidence="3" id="KW-0238">DNA-binding</keyword>
<evidence type="ECO:0000256" key="3">
    <source>
        <dbReference type="ARBA" id="ARBA00023125"/>
    </source>
</evidence>
<evidence type="ECO:0000313" key="8">
    <source>
        <dbReference type="EMBL" id="RPB15669.1"/>
    </source>
</evidence>
<feature type="region of interest" description="Disordered" evidence="6">
    <location>
        <begin position="742"/>
        <end position="775"/>
    </location>
</feature>
<dbReference type="EMBL" id="ML119112">
    <property type="protein sequence ID" value="RPB15669.1"/>
    <property type="molecule type" value="Genomic_DNA"/>
</dbReference>
<keyword evidence="9" id="KW-1185">Reference proteome</keyword>
<evidence type="ECO:0000256" key="5">
    <source>
        <dbReference type="RuleBase" id="RU004020"/>
    </source>
</evidence>
<organism evidence="8 9">
    <name type="scientific">Morchella conica CCBAS932</name>
    <dbReference type="NCBI Taxonomy" id="1392247"/>
    <lineage>
        <taxon>Eukaryota</taxon>
        <taxon>Fungi</taxon>
        <taxon>Dikarya</taxon>
        <taxon>Ascomycota</taxon>
        <taxon>Pezizomycotina</taxon>
        <taxon>Pezizomycetes</taxon>
        <taxon>Pezizales</taxon>
        <taxon>Morchellaceae</taxon>
        <taxon>Morchella</taxon>
    </lineage>
</organism>
<dbReference type="InterPro" id="IPR036388">
    <property type="entry name" value="WH-like_DNA-bd_sf"/>
</dbReference>
<dbReference type="PRINTS" id="PR00056">
    <property type="entry name" value="HSFDOMAIN"/>
</dbReference>
<feature type="compositionally biased region" description="Polar residues" evidence="6">
    <location>
        <begin position="571"/>
        <end position="581"/>
    </location>
</feature>
<dbReference type="PANTHER" id="PTHR10015:SF427">
    <property type="entry name" value="HEAT SHOCK FACTOR PROTEIN"/>
    <property type="match status" value="1"/>
</dbReference>
<evidence type="ECO:0000313" key="9">
    <source>
        <dbReference type="Proteomes" id="UP000277580"/>
    </source>
</evidence>
<dbReference type="InParanoid" id="A0A3N4L1Y0"/>
<dbReference type="GO" id="GO:0003700">
    <property type="term" value="F:DNA-binding transcription factor activity"/>
    <property type="evidence" value="ECO:0007669"/>
    <property type="project" value="InterPro"/>
</dbReference>
<dbReference type="Proteomes" id="UP000277580">
    <property type="component" value="Unassembled WGS sequence"/>
</dbReference>
<feature type="domain" description="HSF-type DNA-binding" evidence="7">
    <location>
        <begin position="206"/>
        <end position="288"/>
    </location>
</feature>
<comment type="subcellular location">
    <subcellularLocation>
        <location evidence="1">Nucleus</location>
    </subcellularLocation>
</comment>
<feature type="compositionally biased region" description="Polar residues" evidence="6">
    <location>
        <begin position="530"/>
        <end position="561"/>
    </location>
</feature>
<feature type="region of interest" description="Disordered" evidence="6">
    <location>
        <begin position="1"/>
        <end position="93"/>
    </location>
</feature>
<dbReference type="Gene3D" id="1.10.10.10">
    <property type="entry name" value="Winged helix-like DNA-binding domain superfamily/Winged helix DNA-binding domain"/>
    <property type="match status" value="1"/>
</dbReference>
<feature type="region of interest" description="Disordered" evidence="6">
    <location>
        <begin position="482"/>
        <end position="514"/>
    </location>
</feature>
<sequence>MTTPPQAQNQTIHTSSNHHNTNGGGSANAPTASGRSRKRPAPGTSAPIISSIPAVTTTSPSPPPSLSGPDMSYLGLPQTSSPRLPPSSLPSGQNIYATVPHIVEAYRTQQQVPVSSQQQQQQQIDANSQIALINRGTNTLIRMPYNTSPTGIPQMGPSAAQMGMMGVSGLGQVIGPPGQVGPDGMDLAFDRELQMRIDKMRKKRATIPPFVQKLSSFVNDPKTDALIRWSPSGNSFLVLDEDEFSKTLIPDLFKHNNYASFRSKPPSEYENPYFKRGQPDLMWLISKPKGKGKRKQPKKNHQEDSDNAEDLSDGDGEFGDGNGGRGYIEGPKAEGQDGGGHHQQSNGGGRSTRPDIAAVIQQLEAVRNHQAMISAAINRLRKDHNQLYEQSVAFQTLHDRHENSINAILSFLATVYDKSLGGTINGPFSTLFQNQVEHLQPLHQQGVGAVVGNTGGAIVTPRQNQRVNANQMARRRQLLLENGPQIQISEEESPKPQTSPIISKPTVSSQMKSNMGSPVIQNYQTYQSPSIQELNGQDTTTSRGAGNTDQYQNHQQTQYPNIFSLPDSPIGRQTASSPVSAHSMTPRLFARPLAQPGLSAQTLQEHNAQLAAKAREIEELEELQTAQTHHVDELMDMMTKFADTDAATNGGAGHMNGNGGVDSGGSNIDEFLNWGLNGDGSMANGFAVDGDGQSGLEGVDDLNALFSFGTSGPDNADALNVLSGNGVGGGLGVGKVLGTNPSTVVTSPAGSTASRAREEIDEEVEEVAPKRRRMG</sequence>
<feature type="compositionally biased region" description="Basic residues" evidence="6">
    <location>
        <begin position="288"/>
        <end position="299"/>
    </location>
</feature>
<accession>A0A3N4L1Y0</accession>
<feature type="compositionally biased region" description="Low complexity" evidence="6">
    <location>
        <begin position="67"/>
        <end position="82"/>
    </location>
</feature>
<comment type="similarity">
    <text evidence="2 5">Belongs to the HSF family.</text>
</comment>
<feature type="compositionally biased region" description="Acidic residues" evidence="6">
    <location>
        <begin position="305"/>
        <end position="318"/>
    </location>
</feature>
<dbReference type="OrthoDB" id="60033at2759"/>
<name>A0A3N4L1Y0_9PEZI</name>
<proteinExistence type="inferred from homology"/>
<feature type="region of interest" description="Disordered" evidence="6">
    <location>
        <begin position="530"/>
        <end position="581"/>
    </location>
</feature>
<reference evidence="8 9" key="1">
    <citation type="journal article" date="2018" name="Nat. Ecol. Evol.">
        <title>Pezizomycetes genomes reveal the molecular basis of ectomycorrhizal truffle lifestyle.</title>
        <authorList>
            <person name="Murat C."/>
            <person name="Payen T."/>
            <person name="Noel B."/>
            <person name="Kuo A."/>
            <person name="Morin E."/>
            <person name="Chen J."/>
            <person name="Kohler A."/>
            <person name="Krizsan K."/>
            <person name="Balestrini R."/>
            <person name="Da Silva C."/>
            <person name="Montanini B."/>
            <person name="Hainaut M."/>
            <person name="Levati E."/>
            <person name="Barry K.W."/>
            <person name="Belfiori B."/>
            <person name="Cichocki N."/>
            <person name="Clum A."/>
            <person name="Dockter R.B."/>
            <person name="Fauchery L."/>
            <person name="Guy J."/>
            <person name="Iotti M."/>
            <person name="Le Tacon F."/>
            <person name="Lindquist E.A."/>
            <person name="Lipzen A."/>
            <person name="Malagnac F."/>
            <person name="Mello A."/>
            <person name="Molinier V."/>
            <person name="Miyauchi S."/>
            <person name="Poulain J."/>
            <person name="Riccioni C."/>
            <person name="Rubini A."/>
            <person name="Sitrit Y."/>
            <person name="Splivallo R."/>
            <person name="Traeger S."/>
            <person name="Wang M."/>
            <person name="Zifcakova L."/>
            <person name="Wipf D."/>
            <person name="Zambonelli A."/>
            <person name="Paolocci F."/>
            <person name="Nowrousian M."/>
            <person name="Ottonello S."/>
            <person name="Baldrian P."/>
            <person name="Spatafora J.W."/>
            <person name="Henrissat B."/>
            <person name="Nagy L.G."/>
            <person name="Aury J.M."/>
            <person name="Wincker P."/>
            <person name="Grigoriev I.V."/>
            <person name="Bonfante P."/>
            <person name="Martin F.M."/>
        </authorList>
    </citation>
    <scope>NUCLEOTIDE SEQUENCE [LARGE SCALE GENOMIC DNA]</scope>
    <source>
        <strain evidence="8 9">CCBAS932</strain>
    </source>
</reference>